<organism evidence="1 2">
    <name type="scientific">Ephemerocybe angulata</name>
    <dbReference type="NCBI Taxonomy" id="980116"/>
    <lineage>
        <taxon>Eukaryota</taxon>
        <taxon>Fungi</taxon>
        <taxon>Dikarya</taxon>
        <taxon>Basidiomycota</taxon>
        <taxon>Agaricomycotina</taxon>
        <taxon>Agaricomycetes</taxon>
        <taxon>Agaricomycetidae</taxon>
        <taxon>Agaricales</taxon>
        <taxon>Agaricineae</taxon>
        <taxon>Psathyrellaceae</taxon>
        <taxon>Ephemerocybe</taxon>
    </lineage>
</organism>
<accession>A0A8H5C781</accession>
<gene>
    <name evidence="1" type="ORF">D9611_006488</name>
</gene>
<dbReference type="InterPro" id="IPR035987">
    <property type="entry name" value="Ribosomal_uS8_sf"/>
</dbReference>
<proteinExistence type="predicted"/>
<dbReference type="GO" id="GO:0006412">
    <property type="term" value="P:translation"/>
    <property type="evidence" value="ECO:0007669"/>
    <property type="project" value="InterPro"/>
</dbReference>
<sequence length="155" mass="17184">MPLPHDLCSHVQNAFRARHAKVLVPHNTQNLGILSILLRAGFLTSLTRGTTALPSPPAFAEAPQSEKRIWAELKYRNNKPVLSNMELVSMPSRRVFMDVSEIRRMCTGSRVAGTVKPLGMGEVAIVKTNHPEHEWVEAREALALKLGGEVVCRAR</sequence>
<dbReference type="Proteomes" id="UP000541558">
    <property type="component" value="Unassembled WGS sequence"/>
</dbReference>
<dbReference type="InterPro" id="IPR000630">
    <property type="entry name" value="Ribosomal_uS8"/>
</dbReference>
<evidence type="ECO:0000313" key="2">
    <source>
        <dbReference type="Proteomes" id="UP000541558"/>
    </source>
</evidence>
<evidence type="ECO:0000313" key="1">
    <source>
        <dbReference type="EMBL" id="KAF5336426.1"/>
    </source>
</evidence>
<keyword evidence="2" id="KW-1185">Reference proteome</keyword>
<comment type="caution">
    <text evidence="1">The sequence shown here is derived from an EMBL/GenBank/DDBJ whole genome shotgun (WGS) entry which is preliminary data.</text>
</comment>
<dbReference type="Gene3D" id="3.30.1370.30">
    <property type="match status" value="1"/>
</dbReference>
<dbReference type="EMBL" id="JAACJK010000058">
    <property type="protein sequence ID" value="KAF5336426.1"/>
    <property type="molecule type" value="Genomic_DNA"/>
</dbReference>
<dbReference type="Pfam" id="PF00410">
    <property type="entry name" value="Ribosomal_S8"/>
    <property type="match status" value="1"/>
</dbReference>
<dbReference type="GO" id="GO:0003735">
    <property type="term" value="F:structural constituent of ribosome"/>
    <property type="evidence" value="ECO:0007669"/>
    <property type="project" value="InterPro"/>
</dbReference>
<dbReference type="SUPFAM" id="SSF56047">
    <property type="entry name" value="Ribosomal protein S8"/>
    <property type="match status" value="1"/>
</dbReference>
<reference evidence="1 2" key="1">
    <citation type="journal article" date="2020" name="ISME J.">
        <title>Uncovering the hidden diversity of litter-decomposition mechanisms in mushroom-forming fungi.</title>
        <authorList>
            <person name="Floudas D."/>
            <person name="Bentzer J."/>
            <person name="Ahren D."/>
            <person name="Johansson T."/>
            <person name="Persson P."/>
            <person name="Tunlid A."/>
        </authorList>
    </citation>
    <scope>NUCLEOTIDE SEQUENCE [LARGE SCALE GENOMIC DNA]</scope>
    <source>
        <strain evidence="1 2">CBS 175.51</strain>
    </source>
</reference>
<protein>
    <submittedName>
        <fullName evidence="1">Uncharacterized protein</fullName>
    </submittedName>
</protein>
<dbReference type="GO" id="GO:1990904">
    <property type="term" value="C:ribonucleoprotein complex"/>
    <property type="evidence" value="ECO:0007669"/>
    <property type="project" value="UniProtKB-KW"/>
</dbReference>
<name>A0A8H5C781_9AGAR</name>
<dbReference type="Gene3D" id="3.30.1490.10">
    <property type="match status" value="1"/>
</dbReference>
<dbReference type="OrthoDB" id="409928at2759"/>
<dbReference type="GO" id="GO:0005840">
    <property type="term" value="C:ribosome"/>
    <property type="evidence" value="ECO:0007669"/>
    <property type="project" value="UniProtKB-KW"/>
</dbReference>